<dbReference type="InterPro" id="IPR020945">
    <property type="entry name" value="DMSO/NO3_reduct_chaperone"/>
</dbReference>
<organism evidence="2 3">
    <name type="scientific">Eggerthella hominis</name>
    <dbReference type="NCBI Taxonomy" id="2763043"/>
    <lineage>
        <taxon>Bacteria</taxon>
        <taxon>Bacillati</taxon>
        <taxon>Actinomycetota</taxon>
        <taxon>Coriobacteriia</taxon>
        <taxon>Eggerthellales</taxon>
        <taxon>Eggerthellaceae</taxon>
        <taxon>Eggerthella</taxon>
    </lineage>
</organism>
<dbReference type="InterPro" id="IPR036411">
    <property type="entry name" value="TorD-like_sf"/>
</dbReference>
<proteinExistence type="predicted"/>
<gene>
    <name evidence="2" type="ORF">H8S61_08270</name>
</gene>
<dbReference type="PANTHER" id="PTHR34227:SF1">
    <property type="entry name" value="DIMETHYL SULFOXIDE REDUCTASE CHAPERONE-RELATED"/>
    <property type="match status" value="1"/>
</dbReference>
<dbReference type="RefSeq" id="WP_186938643.1">
    <property type="nucleotide sequence ID" value="NZ_JACOOA010000003.1"/>
</dbReference>
<dbReference type="Pfam" id="PF02613">
    <property type="entry name" value="Nitrate_red_del"/>
    <property type="match status" value="1"/>
</dbReference>
<evidence type="ECO:0000256" key="1">
    <source>
        <dbReference type="ARBA" id="ARBA00023186"/>
    </source>
</evidence>
<sequence length="265" mass="28949">MEATLASEHRAPGEPSALDAPFEEALETLLAGRSYLYRLGQRLFGDEPDEALLREALSPLALEALGLFVDLEAGEAAAAVRVLGTACASFDARSEAFADDARAEYTRLFLGPGTLPSPPWESAHVSSDRTLFNAATLEVRRFYASKGFRPREYPHVADDHLALELDFLAALSRESLVALRAGDFDSLRALLRDQREFLHAHPMRWVESFATQMSQSPTKTGEPDPAMPYAAFASLAATFIAGDAEAVDDMLDALEQPRKPRPTGR</sequence>
<dbReference type="SUPFAM" id="SSF89155">
    <property type="entry name" value="TorD-like"/>
    <property type="match status" value="1"/>
</dbReference>
<dbReference type="PANTHER" id="PTHR34227">
    <property type="entry name" value="CHAPERONE PROTEIN YCDY"/>
    <property type="match status" value="1"/>
</dbReference>
<dbReference type="Proteomes" id="UP000622448">
    <property type="component" value="Unassembled WGS sequence"/>
</dbReference>
<comment type="caution">
    <text evidence="2">The sequence shown here is derived from an EMBL/GenBank/DDBJ whole genome shotgun (WGS) entry which is preliminary data.</text>
</comment>
<evidence type="ECO:0000313" key="2">
    <source>
        <dbReference type="EMBL" id="MBC5584188.1"/>
    </source>
</evidence>
<protein>
    <submittedName>
        <fullName evidence="2">Molecular chaperone TorD family protein</fullName>
    </submittedName>
</protein>
<keyword evidence="1" id="KW-0143">Chaperone</keyword>
<reference evidence="2 3" key="1">
    <citation type="submission" date="2020-08" db="EMBL/GenBank/DDBJ databases">
        <title>Genome public.</title>
        <authorList>
            <person name="Liu C."/>
            <person name="Sun Q."/>
        </authorList>
    </citation>
    <scope>NUCLEOTIDE SEQUENCE [LARGE SCALE GENOMIC DNA]</scope>
    <source>
        <strain evidence="2 3">NSJ-70</strain>
    </source>
</reference>
<name>A0ABR7BRH6_9ACTN</name>
<dbReference type="InterPro" id="IPR050289">
    <property type="entry name" value="TorD/DmsD_chaperones"/>
</dbReference>
<dbReference type="EMBL" id="JACOOA010000003">
    <property type="protein sequence ID" value="MBC5584188.1"/>
    <property type="molecule type" value="Genomic_DNA"/>
</dbReference>
<dbReference type="Gene3D" id="1.10.3480.10">
    <property type="entry name" value="TorD-like"/>
    <property type="match status" value="1"/>
</dbReference>
<keyword evidence="3" id="KW-1185">Reference proteome</keyword>
<evidence type="ECO:0000313" key="3">
    <source>
        <dbReference type="Proteomes" id="UP000622448"/>
    </source>
</evidence>
<accession>A0ABR7BRH6</accession>